<dbReference type="Proteomes" id="UP000316798">
    <property type="component" value="Chromosome"/>
</dbReference>
<keyword evidence="4" id="KW-0812">Transmembrane</keyword>
<feature type="domain" description="PilY1 beta-propeller" evidence="5">
    <location>
        <begin position="937"/>
        <end position="1302"/>
    </location>
</feature>
<keyword evidence="7" id="KW-1185">Reference proteome</keyword>
<feature type="region of interest" description="Disordered" evidence="3">
    <location>
        <begin position="631"/>
        <end position="662"/>
    </location>
</feature>
<sequence length="1488" mass="157203">MHTSTHAISRFISRPPPRWLRRRWVPWLMVPVIAAVSFVAISQGSPPNIPPVILSADPLYATTTGDKPALALALSVEYPTVGAQYVDPDNNNASTSIDPTYSNTKEYLGYYDAESCYTYNNAPTETPVAPQTTADFKRFDRSGPANPLSVPDATQPTRTSRMCNNAFSGNFLNWASNSAIDMLRLALTGGDRYIDTPSLTVLQRAVLPNGDPICMWNSSNFPAKQLQKNGGGAGKYWGAVPTAMMTAAAGNDIWVANTLNRIYFRSGTSYVGNCGDQSGYTLGGAATNPQIGTITDSTAALPSDAAACTTGEGVQCSFSGVKEVWYGVNNSGTNRWRVFPASNGVLCDNSILGDPYSGIVKACYIRPYSGAWSPTVTSGTLNTDGFFYSRVQVCNVDSSGVLQDSRDYGLCKKYPNGNYKPSGAIQKYSDQLRLAAFGYLMDQTASYNAGGRYGGVLRAPMKYVGAKTFDVNGIDNTPTAGNPVKEWNETTGVFIVNPAGDATHGKSGVITYLNQFGRTGPIAGRYKIYDPVGELHYEALRYLQGLQPSPDAVSNIQPAMYDGFPVTTTWTDPYGDGRSNTSDYSCLKSNIVVIGDINTHDGNRLPAANTANNIPDINYWRGIVQSFEKNSSTTYTDGQGTSRTTGNPNGGNGSVPGNSQTSQIMGSAYWAHTHDIRGTNWTDTGGLARQRPGLRVKTFTFDVNEYGGSSKAANRQISNQLFMAAKYGGFETDPSNLGKAPYNTFGNPFKKQDGTNDNNVWQDPARPGEASTYYLQSNARGVLNAFDSIFSRASTAARSIAGGAIQSKNLTQAGDTIYQGTFDTSDWSGDLLAIPVSVSTSNVVTISNSTTWTASAQLAALTSPATSRNIVVGNEGATAYPVATSFSWGTIESSLQAALNKPAPASASDGLGQDRLNYLRGDRSKESTVFRKRNKLLGDVINSGVVYSGVPATNIVSSTYASFYAANAGRTPAVFVGANDGMFHAFHAKTGDELFAYIPSWLGPKLSALTNPAYVNNHQSYVDGPPVVAEAQVGSAGTAADWKTVLVSGTGGGGQGVFALDVTNPAAFTASNVMWEFTHADDPDMGNVTGRPQILKLRTSAANVTPATYKWFAVVGSGVNNYVADSAGVFSATGNPALFLLDLGKPAGTAWTLGTNYYKISLPVHSTLSLAAGTYPGRATGLINFRAALGSAREVTQIFMGDLHGNLWKLDFSMAGVADWSINKLSPFSRGSVPVASPLFVARDASGNIQPITMAPSIVYGPVQDSGAITSYVTFGTGKYLEVSDRTSPALQTVYMVYDNGSAKNDTSPAGLSAINGRGRLQAGTANVATGVVTVPAFTLGRAASNTDTTQRSGWYFDFPTSGERQISSSTVVGNSIVFGSLIPIASVGSCSAAGGGNQYTVNIASGSGTAVSSSVGIMGEPLVAEVSGATAYSTSDSTGRRIKTVTNQVIQQGSIGLSLGGTATTQVVAGRLSWRQINNYQDLKNAP</sequence>
<dbReference type="EMBL" id="CP035503">
    <property type="protein sequence ID" value="QDL37180.1"/>
    <property type="molecule type" value="Genomic_DNA"/>
</dbReference>
<gene>
    <name evidence="6" type="ORF">EUB48_07685</name>
</gene>
<name>A0A515D9V6_9BURK</name>
<keyword evidence="4" id="KW-1133">Transmembrane helix</keyword>
<proteinExistence type="predicted"/>
<keyword evidence="4" id="KW-0472">Membrane</keyword>
<evidence type="ECO:0000256" key="4">
    <source>
        <dbReference type="SAM" id="Phobius"/>
    </source>
</evidence>
<dbReference type="OrthoDB" id="7156875at2"/>
<evidence type="ECO:0000313" key="7">
    <source>
        <dbReference type="Proteomes" id="UP000316798"/>
    </source>
</evidence>
<dbReference type="Pfam" id="PF05567">
    <property type="entry name" value="T4P_PilY1"/>
    <property type="match status" value="1"/>
</dbReference>
<feature type="transmembrane region" description="Helical" evidence="4">
    <location>
        <begin position="24"/>
        <end position="41"/>
    </location>
</feature>
<evidence type="ECO:0000259" key="5">
    <source>
        <dbReference type="Pfam" id="PF05567"/>
    </source>
</evidence>
<evidence type="ECO:0000256" key="2">
    <source>
        <dbReference type="ARBA" id="ARBA00022837"/>
    </source>
</evidence>
<keyword evidence="1" id="KW-0479">Metal-binding</keyword>
<dbReference type="KEGG" id="rhf:EUB48_07685"/>
<keyword evidence="2" id="KW-0106">Calcium</keyword>
<dbReference type="GO" id="GO:0046872">
    <property type="term" value="F:metal ion binding"/>
    <property type="evidence" value="ECO:0007669"/>
    <property type="project" value="UniProtKB-KW"/>
</dbReference>
<protein>
    <submittedName>
        <fullName evidence="6">Pilus assembly protein PilY</fullName>
    </submittedName>
</protein>
<organism evidence="6 7">
    <name type="scientific">Rhodoferax sediminis</name>
    <dbReference type="NCBI Taxonomy" id="2509614"/>
    <lineage>
        <taxon>Bacteria</taxon>
        <taxon>Pseudomonadati</taxon>
        <taxon>Pseudomonadota</taxon>
        <taxon>Betaproteobacteria</taxon>
        <taxon>Burkholderiales</taxon>
        <taxon>Comamonadaceae</taxon>
        <taxon>Rhodoferax</taxon>
    </lineage>
</organism>
<dbReference type="RefSeq" id="WP_142818348.1">
    <property type="nucleotide sequence ID" value="NZ_CP035503.1"/>
</dbReference>
<evidence type="ECO:0000256" key="1">
    <source>
        <dbReference type="ARBA" id="ARBA00022723"/>
    </source>
</evidence>
<accession>A0A515D9V6</accession>
<evidence type="ECO:0000256" key="3">
    <source>
        <dbReference type="SAM" id="MobiDB-lite"/>
    </source>
</evidence>
<evidence type="ECO:0000313" key="6">
    <source>
        <dbReference type="EMBL" id="QDL37180.1"/>
    </source>
</evidence>
<reference evidence="6 7" key="1">
    <citation type="submission" date="2019-01" db="EMBL/GenBank/DDBJ databases">
        <title>Genomic insights into a novel species Rhodoferax sp.</title>
        <authorList>
            <person name="Jin L."/>
        </authorList>
    </citation>
    <scope>NUCLEOTIDE SEQUENCE [LARGE SCALE GENOMIC DNA]</scope>
    <source>
        <strain evidence="6 7">CHu59-6-5</strain>
    </source>
</reference>
<dbReference type="InterPro" id="IPR008707">
    <property type="entry name" value="B-propeller_PilY1"/>
</dbReference>